<dbReference type="CDD" id="cd07723">
    <property type="entry name" value="hydroxyacylglutathione_hydrolase_MBL-fold"/>
    <property type="match status" value="1"/>
</dbReference>
<dbReference type="InterPro" id="IPR032282">
    <property type="entry name" value="HAGH_C"/>
</dbReference>
<evidence type="ECO:0000256" key="3">
    <source>
        <dbReference type="ARBA" id="ARBA00006759"/>
    </source>
</evidence>
<comment type="caution">
    <text evidence="9">The sequence shown here is derived from an EMBL/GenBank/DDBJ whole genome shotgun (WGS) entry which is preliminary data.</text>
</comment>
<organism evidence="9 10">
    <name type="scientific">Vibrio proteolyticus NBRC 13287</name>
    <dbReference type="NCBI Taxonomy" id="1219065"/>
    <lineage>
        <taxon>Bacteria</taxon>
        <taxon>Pseudomonadati</taxon>
        <taxon>Pseudomonadota</taxon>
        <taxon>Gammaproteobacteria</taxon>
        <taxon>Vibrionales</taxon>
        <taxon>Vibrionaceae</taxon>
        <taxon>Vibrio</taxon>
    </lineage>
</organism>
<dbReference type="Pfam" id="PF16123">
    <property type="entry name" value="HAGH_C"/>
    <property type="match status" value="1"/>
</dbReference>
<dbReference type="SMART" id="SM00849">
    <property type="entry name" value="Lactamase_B"/>
    <property type="match status" value="1"/>
</dbReference>
<dbReference type="EMBL" id="BATJ01000010">
    <property type="protein sequence ID" value="GAD67851.1"/>
    <property type="molecule type" value="Genomic_DNA"/>
</dbReference>
<sequence length="252" mass="28388">MLHIKSIPAFNDNYIWLIQNDDQRCAVVDPGEAQPVLDYLKQHELQLDAILITHHHHDHIGGVPDLVYHFPTIDVVGPKQEPIPTLTHPVEAGDQIELFDEVFMVLGLEGHTLGHIGYVGDGKLFCGDTLFSAGCGRVFEGTMEQMFASLNKLAALPEETEVYCAHEYTAANVAFAMAVEPENDQLRQYRDEVIRLRAQDKPTLPSTIRREKWINPFLRCDQPAVIKSASSRTSKADPVAIFTALREWKNEF</sequence>
<evidence type="ECO:0000256" key="2">
    <source>
        <dbReference type="ARBA" id="ARBA00004963"/>
    </source>
</evidence>
<dbReference type="Proteomes" id="UP000016570">
    <property type="component" value="Unassembled WGS sequence"/>
</dbReference>
<dbReference type="InterPro" id="IPR017782">
    <property type="entry name" value="Hydroxyacylglutathione_Hdrlase"/>
</dbReference>
<dbReference type="NCBIfam" id="TIGR03413">
    <property type="entry name" value="GSH_gloB"/>
    <property type="match status" value="1"/>
</dbReference>
<dbReference type="InterPro" id="IPR001279">
    <property type="entry name" value="Metallo-B-lactamas"/>
</dbReference>
<evidence type="ECO:0000256" key="7">
    <source>
        <dbReference type="HAMAP-Rule" id="MF_01374"/>
    </source>
</evidence>
<dbReference type="Pfam" id="PF00753">
    <property type="entry name" value="Lactamase_B"/>
    <property type="match status" value="1"/>
</dbReference>
<dbReference type="RefSeq" id="WP_021705822.1">
    <property type="nucleotide sequence ID" value="NZ_BATJ01000010.1"/>
</dbReference>
<name>U2ZJE0_VIBPR</name>
<dbReference type="InterPro" id="IPR050110">
    <property type="entry name" value="Glyoxalase_II_hydrolase"/>
</dbReference>
<comment type="subunit">
    <text evidence="7">Monomer.</text>
</comment>
<dbReference type="HAMAP" id="MF_01374">
    <property type="entry name" value="Glyoxalase_2"/>
    <property type="match status" value="1"/>
</dbReference>
<feature type="binding site" evidence="7">
    <location>
        <position position="166"/>
    </location>
    <ligand>
        <name>Zn(2+)</name>
        <dbReference type="ChEBI" id="CHEBI:29105"/>
        <label>2</label>
    </ligand>
</feature>
<feature type="binding site" evidence="7">
    <location>
        <position position="54"/>
    </location>
    <ligand>
        <name>Zn(2+)</name>
        <dbReference type="ChEBI" id="CHEBI:29105"/>
        <label>1</label>
    </ligand>
</feature>
<dbReference type="GO" id="GO:0019243">
    <property type="term" value="P:methylglyoxal catabolic process to D-lactate via S-lactoyl-glutathione"/>
    <property type="evidence" value="ECO:0007669"/>
    <property type="project" value="UniProtKB-UniRule"/>
</dbReference>
<keyword evidence="5 7" id="KW-0378">Hydrolase</keyword>
<accession>U2ZJE0</accession>
<dbReference type="STRING" id="1219065.VPR01S_10_00470"/>
<comment type="cofactor">
    <cofactor evidence="7">
        <name>Zn(2+)</name>
        <dbReference type="ChEBI" id="CHEBI:29105"/>
    </cofactor>
    <text evidence="7">Binds 2 Zn(2+) ions per subunit.</text>
</comment>
<comment type="function">
    <text evidence="7">Thiolesterase that catalyzes the hydrolysis of S-D-lactoyl-glutathione to form glutathione and D-lactic acid.</text>
</comment>
<evidence type="ECO:0000256" key="6">
    <source>
        <dbReference type="ARBA" id="ARBA00022833"/>
    </source>
</evidence>
<evidence type="ECO:0000313" key="9">
    <source>
        <dbReference type="EMBL" id="GAD67851.1"/>
    </source>
</evidence>
<evidence type="ECO:0000259" key="8">
    <source>
        <dbReference type="SMART" id="SM00849"/>
    </source>
</evidence>
<gene>
    <name evidence="7 9" type="primary">gloB</name>
    <name evidence="9" type="ORF">VPR01S_10_00470</name>
</gene>
<proteinExistence type="inferred from homology"/>
<dbReference type="GO" id="GO:0004416">
    <property type="term" value="F:hydroxyacylglutathione hydrolase activity"/>
    <property type="evidence" value="ECO:0007669"/>
    <property type="project" value="UniProtKB-UniRule"/>
</dbReference>
<comment type="catalytic activity">
    <reaction evidence="1 7">
        <text>an S-(2-hydroxyacyl)glutathione + H2O = a 2-hydroxy carboxylate + glutathione + H(+)</text>
        <dbReference type="Rhea" id="RHEA:21864"/>
        <dbReference type="ChEBI" id="CHEBI:15377"/>
        <dbReference type="ChEBI" id="CHEBI:15378"/>
        <dbReference type="ChEBI" id="CHEBI:57925"/>
        <dbReference type="ChEBI" id="CHEBI:58896"/>
        <dbReference type="ChEBI" id="CHEBI:71261"/>
        <dbReference type="EC" id="3.1.2.6"/>
    </reaction>
</comment>
<feature type="binding site" evidence="7">
    <location>
        <position position="59"/>
    </location>
    <ligand>
        <name>Zn(2+)</name>
        <dbReference type="ChEBI" id="CHEBI:29105"/>
        <label>2</label>
    </ligand>
</feature>
<keyword evidence="10" id="KW-1185">Reference proteome</keyword>
<evidence type="ECO:0000256" key="4">
    <source>
        <dbReference type="ARBA" id="ARBA00022723"/>
    </source>
</evidence>
<evidence type="ECO:0000313" key="10">
    <source>
        <dbReference type="Proteomes" id="UP000016570"/>
    </source>
</evidence>
<evidence type="ECO:0000256" key="1">
    <source>
        <dbReference type="ARBA" id="ARBA00001623"/>
    </source>
</evidence>
<reference evidence="9 10" key="1">
    <citation type="submission" date="2013-09" db="EMBL/GenBank/DDBJ databases">
        <title>Whole genome shotgun sequence of Vibrio proteolyticus NBRC 13287.</title>
        <authorList>
            <person name="Isaki S."/>
            <person name="Hosoyama A."/>
            <person name="Numata M."/>
            <person name="Hashimoto M."/>
            <person name="Hosoyama Y."/>
            <person name="Tsuchikane K."/>
            <person name="Noguchi M."/>
            <person name="Hirakata S."/>
            <person name="Ichikawa N."/>
            <person name="Ohji S."/>
            <person name="Yamazoe A."/>
            <person name="Fujita N."/>
        </authorList>
    </citation>
    <scope>NUCLEOTIDE SEQUENCE [LARGE SCALE GENOMIC DNA]</scope>
    <source>
        <strain evidence="9 10">NBRC 13287</strain>
    </source>
</reference>
<dbReference type="Gene3D" id="3.60.15.10">
    <property type="entry name" value="Ribonuclease Z/Hydroxyacylglutathione hydrolase-like"/>
    <property type="match status" value="1"/>
</dbReference>
<feature type="binding site" evidence="7">
    <location>
        <position position="128"/>
    </location>
    <ligand>
        <name>Zn(2+)</name>
        <dbReference type="ChEBI" id="CHEBI:29105"/>
        <label>1</label>
    </ligand>
</feature>
<dbReference type="EC" id="3.1.2.6" evidence="7"/>
<dbReference type="AlphaFoldDB" id="U2ZJE0"/>
<dbReference type="SUPFAM" id="SSF56281">
    <property type="entry name" value="Metallo-hydrolase/oxidoreductase"/>
    <property type="match status" value="1"/>
</dbReference>
<feature type="binding site" evidence="7">
    <location>
        <position position="111"/>
    </location>
    <ligand>
        <name>Zn(2+)</name>
        <dbReference type="ChEBI" id="CHEBI:29105"/>
        <label>1</label>
    </ligand>
</feature>
<feature type="domain" description="Metallo-beta-lactamase" evidence="8">
    <location>
        <begin position="12"/>
        <end position="166"/>
    </location>
</feature>
<keyword evidence="4 7" id="KW-0479">Metal-binding</keyword>
<dbReference type="PANTHER" id="PTHR43705:SF1">
    <property type="entry name" value="HYDROXYACYLGLUTATHIONE HYDROLASE GLOB"/>
    <property type="match status" value="1"/>
</dbReference>
<dbReference type="PIRSF" id="PIRSF005457">
    <property type="entry name" value="Glx"/>
    <property type="match status" value="1"/>
</dbReference>
<dbReference type="GO" id="GO:0046872">
    <property type="term" value="F:metal ion binding"/>
    <property type="evidence" value="ECO:0007669"/>
    <property type="project" value="UniProtKB-KW"/>
</dbReference>
<feature type="binding site" evidence="7">
    <location>
        <position position="56"/>
    </location>
    <ligand>
        <name>Zn(2+)</name>
        <dbReference type="ChEBI" id="CHEBI:29105"/>
        <label>1</label>
    </ligand>
</feature>
<dbReference type="InterPro" id="IPR035680">
    <property type="entry name" value="Clx_II_MBL"/>
</dbReference>
<keyword evidence="6 7" id="KW-0862">Zinc</keyword>
<protein>
    <recommendedName>
        <fullName evidence="7">Hydroxyacylglutathione hydrolase</fullName>
        <ecNumber evidence="7">3.1.2.6</ecNumber>
    </recommendedName>
    <alternativeName>
        <fullName evidence="7">Glyoxalase II</fullName>
        <shortName evidence="7">Glx II</shortName>
    </alternativeName>
</protein>
<comment type="pathway">
    <text evidence="2 7">Secondary metabolite metabolism; methylglyoxal degradation; (R)-lactate from methylglyoxal: step 2/2.</text>
</comment>
<dbReference type="eggNOG" id="COG0491">
    <property type="taxonomic scope" value="Bacteria"/>
</dbReference>
<feature type="binding site" evidence="7">
    <location>
        <position position="58"/>
    </location>
    <ligand>
        <name>Zn(2+)</name>
        <dbReference type="ChEBI" id="CHEBI:29105"/>
        <label>2</label>
    </ligand>
</feature>
<dbReference type="InterPro" id="IPR036866">
    <property type="entry name" value="RibonucZ/Hydroxyglut_hydro"/>
</dbReference>
<feature type="binding site" evidence="7">
    <location>
        <position position="128"/>
    </location>
    <ligand>
        <name>Zn(2+)</name>
        <dbReference type="ChEBI" id="CHEBI:29105"/>
        <label>2</label>
    </ligand>
</feature>
<evidence type="ECO:0000256" key="5">
    <source>
        <dbReference type="ARBA" id="ARBA00022801"/>
    </source>
</evidence>
<dbReference type="UniPathway" id="UPA00619">
    <property type="reaction ID" value="UER00676"/>
</dbReference>
<dbReference type="PANTHER" id="PTHR43705">
    <property type="entry name" value="HYDROXYACYLGLUTATHIONE HYDROLASE"/>
    <property type="match status" value="1"/>
</dbReference>
<comment type="similarity">
    <text evidence="3 7">Belongs to the metallo-beta-lactamase superfamily. Glyoxalase II family.</text>
</comment>